<reference evidence="2 3" key="1">
    <citation type="submission" date="2020-08" db="EMBL/GenBank/DDBJ databases">
        <title>Genomic Encyclopedia of Type Strains, Phase IV (KMG-IV): sequencing the most valuable type-strain genomes for metagenomic binning, comparative biology and taxonomic classification.</title>
        <authorList>
            <person name="Goeker M."/>
        </authorList>
    </citation>
    <scope>NUCLEOTIDE SEQUENCE [LARGE SCALE GENOMIC DNA]</scope>
    <source>
        <strain evidence="2 3">DSM 29853</strain>
    </source>
</reference>
<protein>
    <submittedName>
        <fullName evidence="2">Entericidin B</fullName>
    </submittedName>
</protein>
<dbReference type="EMBL" id="JACIEZ010000013">
    <property type="protein sequence ID" value="MBB4066922.1"/>
    <property type="molecule type" value="Genomic_DNA"/>
</dbReference>
<accession>A0A7W6NN27</accession>
<evidence type="ECO:0000313" key="3">
    <source>
        <dbReference type="Proteomes" id="UP000528286"/>
    </source>
</evidence>
<keyword evidence="1" id="KW-0732">Signal</keyword>
<sequence>MINSNMMKFGSVLVALVLLSSCANTIRGAGKDAANTVNAAQSAGNNVANAAE</sequence>
<comment type="caution">
    <text evidence="2">The sequence shown here is derived from an EMBL/GenBank/DDBJ whole genome shotgun (WGS) entry which is preliminary data.</text>
</comment>
<gene>
    <name evidence="2" type="ORF">GGR23_004149</name>
</gene>
<feature type="chain" id="PRO_5031518405" evidence="1">
    <location>
        <begin position="26"/>
        <end position="52"/>
    </location>
</feature>
<dbReference type="AlphaFoldDB" id="A0A7W6NN27"/>
<keyword evidence="3" id="KW-1185">Reference proteome</keyword>
<evidence type="ECO:0000256" key="1">
    <source>
        <dbReference type="SAM" id="SignalP"/>
    </source>
</evidence>
<evidence type="ECO:0000313" key="2">
    <source>
        <dbReference type="EMBL" id="MBB4066922.1"/>
    </source>
</evidence>
<name>A0A7W6NN27_9HYPH</name>
<organism evidence="2 3">
    <name type="scientific">Gellertiella hungarica</name>
    <dbReference type="NCBI Taxonomy" id="1572859"/>
    <lineage>
        <taxon>Bacteria</taxon>
        <taxon>Pseudomonadati</taxon>
        <taxon>Pseudomonadota</taxon>
        <taxon>Alphaproteobacteria</taxon>
        <taxon>Hyphomicrobiales</taxon>
        <taxon>Rhizobiaceae</taxon>
        <taxon>Gellertiella</taxon>
    </lineage>
</organism>
<feature type="signal peptide" evidence="1">
    <location>
        <begin position="1"/>
        <end position="25"/>
    </location>
</feature>
<proteinExistence type="predicted"/>
<dbReference type="Proteomes" id="UP000528286">
    <property type="component" value="Unassembled WGS sequence"/>
</dbReference>